<dbReference type="NCBIfam" id="NF000612">
    <property type="entry name" value="PRK00019.1"/>
    <property type="match status" value="1"/>
</dbReference>
<proteinExistence type="inferred from homology"/>
<comment type="subunit">
    <text evidence="2">Part of the 50S ribosomal subunit.</text>
</comment>
<protein>
    <recommendedName>
        <fullName evidence="5">50S ribosomal protein L31</fullName>
    </recommendedName>
</protein>
<evidence type="ECO:0000256" key="5">
    <source>
        <dbReference type="RuleBase" id="RU000564"/>
    </source>
</evidence>
<name>A0A078KE69_9GAMM</name>
<dbReference type="NCBIfam" id="TIGR00105">
    <property type="entry name" value="L31"/>
    <property type="match status" value="1"/>
</dbReference>
<evidence type="ECO:0000256" key="2">
    <source>
        <dbReference type="ARBA" id="ARBA00011838"/>
    </source>
</evidence>
<evidence type="ECO:0000313" key="7">
    <source>
        <dbReference type="Proteomes" id="UP000032420"/>
    </source>
</evidence>
<dbReference type="PANTHER" id="PTHR33280">
    <property type="entry name" value="50S RIBOSOMAL PROTEIN L31, CHLOROPLASTIC"/>
    <property type="match status" value="1"/>
</dbReference>
<gene>
    <name evidence="6" type="primary">rpmE</name>
    <name evidence="6" type="ORF">CEM_055</name>
</gene>
<accession>A0A078KE69</accession>
<dbReference type="Pfam" id="PF01197">
    <property type="entry name" value="Ribosomal_L31"/>
    <property type="match status" value="1"/>
</dbReference>
<keyword evidence="7" id="KW-1185">Reference proteome</keyword>
<dbReference type="Proteomes" id="UP000032420">
    <property type="component" value="Chromosome I"/>
</dbReference>
<dbReference type="InterPro" id="IPR002150">
    <property type="entry name" value="Ribosomal_bL31"/>
</dbReference>
<dbReference type="Gene3D" id="4.10.830.30">
    <property type="entry name" value="Ribosomal protein L31"/>
    <property type="match status" value="1"/>
</dbReference>
<comment type="similarity">
    <text evidence="1">Belongs to the bacterial ribosomal protein bL31 family. Type A subfamily.</text>
</comment>
<dbReference type="GO" id="GO:0005840">
    <property type="term" value="C:ribosome"/>
    <property type="evidence" value="ECO:0007669"/>
    <property type="project" value="UniProtKB-KW"/>
</dbReference>
<dbReference type="GO" id="GO:0006412">
    <property type="term" value="P:translation"/>
    <property type="evidence" value="ECO:0007669"/>
    <property type="project" value="InterPro"/>
</dbReference>
<keyword evidence="3 5" id="KW-0689">Ribosomal protein</keyword>
<dbReference type="HOGENOM" id="CLU_114306_4_3_6"/>
<dbReference type="GO" id="GO:1990904">
    <property type="term" value="C:ribonucleoprotein complex"/>
    <property type="evidence" value="ECO:0007669"/>
    <property type="project" value="UniProtKB-KW"/>
</dbReference>
<dbReference type="GO" id="GO:0003735">
    <property type="term" value="F:structural constituent of ribosome"/>
    <property type="evidence" value="ECO:0007669"/>
    <property type="project" value="InterPro"/>
</dbReference>
<dbReference type="PRINTS" id="PR01249">
    <property type="entry name" value="RIBOSOMALL31"/>
</dbReference>
<evidence type="ECO:0000256" key="3">
    <source>
        <dbReference type="ARBA" id="ARBA00022980"/>
    </source>
</evidence>
<dbReference type="SUPFAM" id="SSF143800">
    <property type="entry name" value="L28p-like"/>
    <property type="match status" value="1"/>
</dbReference>
<evidence type="ECO:0000256" key="4">
    <source>
        <dbReference type="ARBA" id="ARBA00023274"/>
    </source>
</evidence>
<evidence type="ECO:0000256" key="1">
    <source>
        <dbReference type="ARBA" id="ARBA00009296"/>
    </source>
</evidence>
<dbReference type="InterPro" id="IPR034704">
    <property type="entry name" value="Ribosomal_bL28/bL31-like_sf"/>
</dbReference>
<dbReference type="EMBL" id="LM655252">
    <property type="protein sequence ID" value="CDZ16327.1"/>
    <property type="molecule type" value="Genomic_DNA"/>
</dbReference>
<dbReference type="InterPro" id="IPR042105">
    <property type="entry name" value="Ribosomal_bL31_sf"/>
</dbReference>
<organism evidence="6 7">
    <name type="scientific">Candidatus Johnevansia muelleri</name>
    <dbReference type="NCBI Taxonomy" id="1495769"/>
    <lineage>
        <taxon>Bacteria</taxon>
        <taxon>Pseudomonadati</taxon>
        <taxon>Pseudomonadota</taxon>
        <taxon>Gammaproteobacteria</taxon>
        <taxon>Candidatus Johnevansiales</taxon>
        <taxon>Candidatus Johnevansiaceae</taxon>
        <taxon>Candidatus Johnevansia</taxon>
    </lineage>
</organism>
<reference evidence="7" key="1">
    <citation type="submission" date="2014-07" db="EMBL/GenBank/DDBJ databases">
        <authorList>
            <person name="Santos-Garcia D."/>
        </authorList>
    </citation>
    <scope>NUCLEOTIDE SEQUENCE [LARGE SCALE GENOMIC DNA]</scope>
</reference>
<dbReference type="OrthoDB" id="9803251at2"/>
<dbReference type="KEGG" id="eme:CEM_055"/>
<evidence type="ECO:0000313" key="6">
    <source>
        <dbReference type="EMBL" id="CDZ16327.1"/>
    </source>
</evidence>
<keyword evidence="4 5" id="KW-0687">Ribonucleoprotein</keyword>
<dbReference type="STRING" id="1495769.CEM_055"/>
<dbReference type="AlphaFoldDB" id="A0A078KE69"/>
<sequence length="64" mass="7352">MKALIHPNYKIVTAICSCSAKFKVSTTKKIYIDVCSQCHSFYTGKNKKANIGGRIERFNKKFKY</sequence>
<dbReference type="PANTHER" id="PTHR33280:SF6">
    <property type="entry name" value="LARGE RIBOSOMAL SUBUNIT PROTEIN BL31A"/>
    <property type="match status" value="1"/>
</dbReference>